<gene>
    <name evidence="1" type="ORF">JMA39_11855</name>
</gene>
<organism evidence="1 2">
    <name type="scientific">Shewanella schlegeliana</name>
    <dbReference type="NCBI Taxonomy" id="190308"/>
    <lineage>
        <taxon>Bacteria</taxon>
        <taxon>Pseudomonadati</taxon>
        <taxon>Pseudomonadota</taxon>
        <taxon>Gammaproteobacteria</taxon>
        <taxon>Alteromonadales</taxon>
        <taxon>Shewanellaceae</taxon>
        <taxon>Shewanella</taxon>
    </lineage>
</organism>
<dbReference type="EMBL" id="JAESVD010000006">
    <property type="protein sequence ID" value="MBL4913814.1"/>
    <property type="molecule type" value="Genomic_DNA"/>
</dbReference>
<comment type="caution">
    <text evidence="1">The sequence shown here is derived from an EMBL/GenBank/DDBJ whole genome shotgun (WGS) entry which is preliminary data.</text>
</comment>
<protein>
    <submittedName>
        <fullName evidence="1">Uncharacterized protein</fullName>
    </submittedName>
</protein>
<sequence>MTSTYQDKSTNDHLVKLGPVFGESCQTQFLYLFPVGESVSSPKAIENAKSAVQGTVIITDVTIDDSLSFGIGYSEQCIQVQGVAFGVQPLK</sequence>
<accession>A0ABS1SZ44</accession>
<evidence type="ECO:0000313" key="2">
    <source>
        <dbReference type="Proteomes" id="UP000604898"/>
    </source>
</evidence>
<dbReference type="Proteomes" id="UP000604898">
    <property type="component" value="Unassembled WGS sequence"/>
</dbReference>
<proteinExistence type="predicted"/>
<evidence type="ECO:0000313" key="1">
    <source>
        <dbReference type="EMBL" id="MBL4913814.1"/>
    </source>
</evidence>
<keyword evidence="2" id="KW-1185">Reference proteome</keyword>
<reference evidence="1 2" key="1">
    <citation type="submission" date="2021-01" db="EMBL/GenBank/DDBJ databases">
        <title>Genome sequence of Shewanella schlegeliana JCM 11561.</title>
        <authorList>
            <person name="Zhang H."/>
            <person name="Li C."/>
        </authorList>
    </citation>
    <scope>NUCLEOTIDE SEQUENCE [LARGE SCALE GENOMIC DNA]</scope>
    <source>
        <strain evidence="1 2">JCM 11561</strain>
    </source>
</reference>
<name>A0ABS1SZ44_9GAMM</name>